<evidence type="ECO:0000313" key="6">
    <source>
        <dbReference type="EMBL" id="KMO34335.1"/>
    </source>
</evidence>
<keyword evidence="1" id="KW-0805">Transcription regulation</keyword>
<dbReference type="Gene3D" id="3.90.75.20">
    <property type="match status" value="1"/>
</dbReference>
<feature type="domain" description="AP2/ERF" evidence="5">
    <location>
        <begin position="95"/>
        <end position="149"/>
    </location>
</feature>
<keyword evidence="2" id="KW-0238">DNA-binding</keyword>
<dbReference type="SUPFAM" id="SSF54171">
    <property type="entry name" value="DNA-binding domain"/>
    <property type="match status" value="1"/>
</dbReference>
<dbReference type="InterPro" id="IPR001471">
    <property type="entry name" value="AP2/ERF_dom"/>
</dbReference>
<dbReference type="AlphaFoldDB" id="A0A0J6SGH4"/>
<evidence type="ECO:0000256" key="4">
    <source>
        <dbReference type="SAM" id="MobiDB-lite"/>
    </source>
</evidence>
<comment type="caution">
    <text evidence="6">The sequence shown here is derived from an EMBL/GenBank/DDBJ whole genome shotgun (WGS) entry which is preliminary data.</text>
</comment>
<protein>
    <recommendedName>
        <fullName evidence="5">AP2/ERF domain-containing protein</fullName>
    </recommendedName>
</protein>
<evidence type="ECO:0000256" key="3">
    <source>
        <dbReference type="ARBA" id="ARBA00023163"/>
    </source>
</evidence>
<feature type="compositionally biased region" description="Polar residues" evidence="4">
    <location>
        <begin position="75"/>
        <end position="85"/>
    </location>
</feature>
<feature type="compositionally biased region" description="Basic and acidic residues" evidence="4">
    <location>
        <begin position="59"/>
        <end position="73"/>
    </location>
</feature>
<proteinExistence type="predicted"/>
<accession>A0A0J6SGH4</accession>
<sequence>MRWKDRPELKPNDRARLTGTVAGHANSGGHIQIMISGELFLAHRLIWKLVTGNEPDDEIDHKNSIGSDNRWDNLRQATSAQSTMNSRRRSNNKSGYKGVYWNKKSRKWETSIRMGGKCYYLGGFDDPKDAHEAYVEAAKRLHGEFARVA</sequence>
<dbReference type="GO" id="GO:0003677">
    <property type="term" value="F:DNA binding"/>
    <property type="evidence" value="ECO:0007669"/>
    <property type="project" value="UniProtKB-KW"/>
</dbReference>
<evidence type="ECO:0000313" key="7">
    <source>
        <dbReference type="Proteomes" id="UP000035929"/>
    </source>
</evidence>
<dbReference type="Proteomes" id="UP000035929">
    <property type="component" value="Unassembled WGS sequence"/>
</dbReference>
<dbReference type="InterPro" id="IPR036955">
    <property type="entry name" value="AP2/ERF_dom_sf"/>
</dbReference>
<dbReference type="EMBL" id="LABX01000106">
    <property type="protein sequence ID" value="KMO34335.1"/>
    <property type="molecule type" value="Genomic_DNA"/>
</dbReference>
<dbReference type="PATRIC" id="fig|270351.6.peg.294"/>
<dbReference type="InterPro" id="IPR016177">
    <property type="entry name" value="DNA-bd_dom_sf"/>
</dbReference>
<dbReference type="GO" id="GO:0003700">
    <property type="term" value="F:DNA-binding transcription factor activity"/>
    <property type="evidence" value="ECO:0007669"/>
    <property type="project" value="InterPro"/>
</dbReference>
<feature type="region of interest" description="Disordered" evidence="4">
    <location>
        <begin position="57"/>
        <end position="96"/>
    </location>
</feature>
<dbReference type="Pfam" id="PF13392">
    <property type="entry name" value="HNH_3"/>
    <property type="match status" value="1"/>
</dbReference>
<dbReference type="Gene3D" id="3.30.730.10">
    <property type="entry name" value="AP2/ERF domain"/>
    <property type="match status" value="1"/>
</dbReference>
<dbReference type="InterPro" id="IPR044925">
    <property type="entry name" value="His-Me_finger_sf"/>
</dbReference>
<evidence type="ECO:0000259" key="5">
    <source>
        <dbReference type="PROSITE" id="PS51032"/>
    </source>
</evidence>
<dbReference type="PROSITE" id="PS51032">
    <property type="entry name" value="AP2_ERF"/>
    <property type="match status" value="1"/>
</dbReference>
<organism evidence="6 7">
    <name type="scientific">Methylobacterium aquaticum</name>
    <dbReference type="NCBI Taxonomy" id="270351"/>
    <lineage>
        <taxon>Bacteria</taxon>
        <taxon>Pseudomonadati</taxon>
        <taxon>Pseudomonadota</taxon>
        <taxon>Alphaproteobacteria</taxon>
        <taxon>Hyphomicrobiales</taxon>
        <taxon>Methylobacteriaceae</taxon>
        <taxon>Methylobacterium</taxon>
    </lineage>
</organism>
<dbReference type="SUPFAM" id="SSF54060">
    <property type="entry name" value="His-Me finger endonucleases"/>
    <property type="match status" value="1"/>
</dbReference>
<dbReference type="InterPro" id="IPR003615">
    <property type="entry name" value="HNH_nuc"/>
</dbReference>
<evidence type="ECO:0000256" key="1">
    <source>
        <dbReference type="ARBA" id="ARBA00023015"/>
    </source>
</evidence>
<name>A0A0J6SGH4_9HYPH</name>
<dbReference type="Pfam" id="PF00847">
    <property type="entry name" value="AP2"/>
    <property type="match status" value="1"/>
</dbReference>
<evidence type="ECO:0000256" key="2">
    <source>
        <dbReference type="ARBA" id="ARBA00023125"/>
    </source>
</evidence>
<keyword evidence="3" id="KW-0804">Transcription</keyword>
<gene>
    <name evidence="6" type="ORF">VP06_14490</name>
</gene>
<reference evidence="6 7" key="1">
    <citation type="submission" date="2015-03" db="EMBL/GenBank/DDBJ databases">
        <title>Genome sequencing of Methylobacterium aquaticum DSM16371 type strain.</title>
        <authorList>
            <person name="Chaudhry V."/>
            <person name="Patil P.B."/>
        </authorList>
    </citation>
    <scope>NUCLEOTIDE SEQUENCE [LARGE SCALE GENOMIC DNA]</scope>
    <source>
        <strain evidence="6 7">DSM 16371</strain>
    </source>
</reference>